<dbReference type="GeneID" id="98399102"/>
<dbReference type="InterPro" id="IPR051918">
    <property type="entry name" value="STPP_CPPED1"/>
</dbReference>
<dbReference type="Gene3D" id="3.60.21.10">
    <property type="match status" value="1"/>
</dbReference>
<dbReference type="STRING" id="762982.HMPREF9442_00586"/>
<accession>F3QQZ2</accession>
<dbReference type="EMBL" id="AFBR01000018">
    <property type="protein sequence ID" value="EGG56583.1"/>
    <property type="molecule type" value="Genomic_DNA"/>
</dbReference>
<dbReference type="HOGENOM" id="CLU_067998_0_0_10"/>
<dbReference type="Pfam" id="PF00149">
    <property type="entry name" value="Metallophos"/>
    <property type="match status" value="1"/>
</dbReference>
<dbReference type="PANTHER" id="PTHR43143">
    <property type="entry name" value="METALLOPHOSPHOESTERASE, CALCINEURIN SUPERFAMILY"/>
    <property type="match status" value="1"/>
</dbReference>
<dbReference type="InterPro" id="IPR029052">
    <property type="entry name" value="Metallo-depent_PP-like"/>
</dbReference>
<keyword evidence="3" id="KW-1185">Reference proteome</keyword>
<proteinExistence type="predicted"/>
<dbReference type="PROSITE" id="PS51257">
    <property type="entry name" value="PROKAR_LIPOPROTEIN"/>
    <property type="match status" value="1"/>
</dbReference>
<evidence type="ECO:0000313" key="3">
    <source>
        <dbReference type="Proteomes" id="UP000005546"/>
    </source>
</evidence>
<comment type="caution">
    <text evidence="2">The sequence shown here is derived from an EMBL/GenBank/DDBJ whole genome shotgun (WGS) entry which is preliminary data.</text>
</comment>
<dbReference type="GO" id="GO:0016787">
    <property type="term" value="F:hydrolase activity"/>
    <property type="evidence" value="ECO:0007669"/>
    <property type="project" value="InterPro"/>
</dbReference>
<dbReference type="Proteomes" id="UP000005546">
    <property type="component" value="Unassembled WGS sequence"/>
</dbReference>
<name>F3QQZ2_9BACT</name>
<dbReference type="RefSeq" id="WP_008625009.1">
    <property type="nucleotide sequence ID" value="NZ_GL883822.1"/>
</dbReference>
<evidence type="ECO:0000313" key="2">
    <source>
        <dbReference type="EMBL" id="EGG56583.1"/>
    </source>
</evidence>
<dbReference type="AlphaFoldDB" id="F3QQZ2"/>
<dbReference type="PANTHER" id="PTHR43143:SF1">
    <property type="entry name" value="SERINE_THREONINE-PROTEIN PHOSPHATASE CPPED1"/>
    <property type="match status" value="1"/>
</dbReference>
<reference evidence="2 3" key="1">
    <citation type="submission" date="2011-02" db="EMBL/GenBank/DDBJ databases">
        <authorList>
            <person name="Weinstock G."/>
            <person name="Sodergren E."/>
            <person name="Clifton S."/>
            <person name="Fulton L."/>
            <person name="Fulton B."/>
            <person name="Courtney L."/>
            <person name="Fronick C."/>
            <person name="Harrison M."/>
            <person name="Strong C."/>
            <person name="Farmer C."/>
            <person name="Delahaunty K."/>
            <person name="Markovic C."/>
            <person name="Hall O."/>
            <person name="Minx P."/>
            <person name="Tomlinson C."/>
            <person name="Mitreva M."/>
            <person name="Hou S."/>
            <person name="Chen J."/>
            <person name="Wollam A."/>
            <person name="Pepin K.H."/>
            <person name="Johnson M."/>
            <person name="Bhonagiri V."/>
            <person name="Zhang X."/>
            <person name="Suruliraj S."/>
            <person name="Warren W."/>
            <person name="Chinwalla A."/>
            <person name="Mardis E.R."/>
            <person name="Wilson R.K."/>
        </authorList>
    </citation>
    <scope>NUCLEOTIDE SEQUENCE [LARGE SCALE GENOMIC DNA]</scope>
    <source>
        <strain evidence="2 3">YIT 11841</strain>
    </source>
</reference>
<dbReference type="InterPro" id="IPR004843">
    <property type="entry name" value="Calcineurin-like_PHP"/>
</dbReference>
<feature type="domain" description="Calcineurin-like phosphoesterase" evidence="1">
    <location>
        <begin position="57"/>
        <end position="229"/>
    </location>
</feature>
<dbReference type="SUPFAM" id="SSF56300">
    <property type="entry name" value="Metallo-dependent phosphatases"/>
    <property type="match status" value="1"/>
</dbReference>
<protein>
    <submittedName>
        <fullName evidence="2">Ser/Thr phosphatase family protein</fullName>
    </submittedName>
</protein>
<sequence>MSRIYNSVVGVLCGVGILSSCEIIEYHPYDTRIEGETGLTEKNIRLIEDKMRGRREFRFAMISDTQRRYDETKEVVNIINNRGDIDFVLHGGDMADFGETKEFLWARDFLNKLRVPYVCLLGNHDCLGTGFDVYQKVFGSDNFAFTVGNVRFVCLNTNALEYDYSHPVPDFNFMEDELRNMPVGVEKTIVAMHVPPGDGEFNNNVGRAFEHYIASFPHVQFCLFGHIHRWAEEEFFDDGVVYYGCTTVGKRGYYVITIKEEGYEIERCDF</sequence>
<dbReference type="eggNOG" id="COG1409">
    <property type="taxonomic scope" value="Bacteria"/>
</dbReference>
<organism evidence="2 3">
    <name type="scientific">Paraprevotella xylaniphila YIT 11841</name>
    <dbReference type="NCBI Taxonomy" id="762982"/>
    <lineage>
        <taxon>Bacteria</taxon>
        <taxon>Pseudomonadati</taxon>
        <taxon>Bacteroidota</taxon>
        <taxon>Bacteroidia</taxon>
        <taxon>Bacteroidales</taxon>
        <taxon>Prevotellaceae</taxon>
        <taxon>Paraprevotella</taxon>
    </lineage>
</organism>
<evidence type="ECO:0000259" key="1">
    <source>
        <dbReference type="Pfam" id="PF00149"/>
    </source>
</evidence>
<gene>
    <name evidence="2" type="ORF">HMPREF9442_00586</name>
</gene>